<keyword evidence="5" id="KW-1185">Reference proteome</keyword>
<dbReference type="AlphaFoldDB" id="A0A9D4GDW3"/>
<proteinExistence type="predicted"/>
<evidence type="ECO:0000259" key="2">
    <source>
        <dbReference type="PROSITE" id="PS50095"/>
    </source>
</evidence>
<dbReference type="InterPro" id="IPR036226">
    <property type="entry name" value="LipOase_C_sf"/>
</dbReference>
<evidence type="ECO:0000259" key="3">
    <source>
        <dbReference type="PROSITE" id="PS51393"/>
    </source>
</evidence>
<dbReference type="PANTHER" id="PTHR45901">
    <property type="entry name" value="PROTEIN CBG12474"/>
    <property type="match status" value="1"/>
</dbReference>
<name>A0A9D4GDW3_DREPO</name>
<protein>
    <recommendedName>
        <fullName evidence="6">PLAT domain-containing protein</fullName>
    </recommendedName>
</protein>
<reference evidence="4" key="2">
    <citation type="submission" date="2020-11" db="EMBL/GenBank/DDBJ databases">
        <authorList>
            <person name="McCartney M.A."/>
            <person name="Auch B."/>
            <person name="Kono T."/>
            <person name="Mallez S."/>
            <person name="Becker A."/>
            <person name="Gohl D.M."/>
            <person name="Silverstein K.A.T."/>
            <person name="Koren S."/>
            <person name="Bechman K.B."/>
            <person name="Herman A."/>
            <person name="Abrahante J.E."/>
            <person name="Garbe J."/>
        </authorList>
    </citation>
    <scope>NUCLEOTIDE SEQUENCE</scope>
    <source>
        <strain evidence="4">Duluth1</strain>
        <tissue evidence="4">Whole animal</tissue>
    </source>
</reference>
<accession>A0A9D4GDW3</accession>
<dbReference type="Pfam" id="PF01477">
    <property type="entry name" value="PLAT"/>
    <property type="match status" value="1"/>
</dbReference>
<dbReference type="InterPro" id="IPR036392">
    <property type="entry name" value="PLAT/LH2_dom_sf"/>
</dbReference>
<evidence type="ECO:0000313" key="4">
    <source>
        <dbReference type="EMBL" id="KAH3815018.1"/>
    </source>
</evidence>
<sequence length="264" mass="30648">MQFEITVKTGDRLGAGTDANVFVILYGNGGSSDETKLDDLFRNDFERGQTDVFYIEDQQFETVTSLELWKGSAGLFADWYIDTITVKNVSTAWQTVFPIFRWIKSDLRYKFVPCDTSLPQDEQNKEQRERELSEKRQLYQYCQRSDGFPCQVKVLPDDEKFSFAWIWDVNIKKTKLKVTSKFKDLFTKSWKTIEDLKTVFTEGDSLFPEPLDCSRWDDDVKFGMQRFAGTNNTVIRLCTEIPEKLAVTPDMLKPFLGTDTLESD</sequence>
<dbReference type="GO" id="GO:0046872">
    <property type="term" value="F:metal ion binding"/>
    <property type="evidence" value="ECO:0007669"/>
    <property type="project" value="InterPro"/>
</dbReference>
<evidence type="ECO:0008006" key="6">
    <source>
        <dbReference type="Google" id="ProtNLM"/>
    </source>
</evidence>
<dbReference type="PROSITE" id="PS50095">
    <property type="entry name" value="PLAT"/>
    <property type="match status" value="1"/>
</dbReference>
<comment type="caution">
    <text evidence="1">Lacks conserved residue(s) required for the propagation of feature annotation.</text>
</comment>
<dbReference type="PANTHER" id="PTHR45901:SF3">
    <property type="entry name" value="LIPOXYGENASE HOMOLOGY DOMAIN-CONTAINING PROTEIN 1"/>
    <property type="match status" value="1"/>
</dbReference>
<dbReference type="GO" id="GO:0016702">
    <property type="term" value="F:oxidoreductase activity, acting on single donors with incorporation of molecular oxygen, incorporation of two atoms of oxygen"/>
    <property type="evidence" value="ECO:0007669"/>
    <property type="project" value="InterPro"/>
</dbReference>
<dbReference type="SUPFAM" id="SSF49723">
    <property type="entry name" value="Lipase/lipooxygenase domain (PLAT/LH2 domain)"/>
    <property type="match status" value="1"/>
</dbReference>
<organism evidence="4 5">
    <name type="scientific">Dreissena polymorpha</name>
    <name type="common">Zebra mussel</name>
    <name type="synonym">Mytilus polymorpha</name>
    <dbReference type="NCBI Taxonomy" id="45954"/>
    <lineage>
        <taxon>Eukaryota</taxon>
        <taxon>Metazoa</taxon>
        <taxon>Spiralia</taxon>
        <taxon>Lophotrochozoa</taxon>
        <taxon>Mollusca</taxon>
        <taxon>Bivalvia</taxon>
        <taxon>Autobranchia</taxon>
        <taxon>Heteroconchia</taxon>
        <taxon>Euheterodonta</taxon>
        <taxon>Imparidentia</taxon>
        <taxon>Neoheterodontei</taxon>
        <taxon>Myida</taxon>
        <taxon>Dreissenoidea</taxon>
        <taxon>Dreissenidae</taxon>
        <taxon>Dreissena</taxon>
    </lineage>
</organism>
<dbReference type="PROSITE" id="PS51393">
    <property type="entry name" value="LIPOXYGENASE_3"/>
    <property type="match status" value="1"/>
</dbReference>
<dbReference type="SUPFAM" id="SSF48484">
    <property type="entry name" value="Lipoxigenase"/>
    <property type="match status" value="1"/>
</dbReference>
<dbReference type="Gene3D" id="1.20.245.10">
    <property type="entry name" value="Lipoxygenase-1, Domain 5"/>
    <property type="match status" value="1"/>
</dbReference>
<dbReference type="Proteomes" id="UP000828390">
    <property type="component" value="Unassembled WGS sequence"/>
</dbReference>
<comment type="caution">
    <text evidence="4">The sequence shown here is derived from an EMBL/GenBank/DDBJ whole genome shotgun (WGS) entry which is preliminary data.</text>
</comment>
<dbReference type="InterPro" id="IPR013819">
    <property type="entry name" value="LipOase_C"/>
</dbReference>
<dbReference type="SMART" id="SM00308">
    <property type="entry name" value="LH2"/>
    <property type="match status" value="1"/>
</dbReference>
<evidence type="ECO:0000256" key="1">
    <source>
        <dbReference type="PROSITE-ProRule" id="PRU00152"/>
    </source>
</evidence>
<gene>
    <name evidence="4" type="ORF">DPMN_143537</name>
</gene>
<dbReference type="Gene3D" id="2.40.180.10">
    <property type="entry name" value="Catalase core domain"/>
    <property type="match status" value="1"/>
</dbReference>
<dbReference type="EMBL" id="JAIWYP010000006">
    <property type="protein sequence ID" value="KAH3815018.1"/>
    <property type="molecule type" value="Genomic_DNA"/>
</dbReference>
<feature type="domain" description="Lipoxygenase" evidence="3">
    <location>
        <begin position="110"/>
        <end position="264"/>
    </location>
</feature>
<reference evidence="4" key="1">
    <citation type="journal article" date="2019" name="bioRxiv">
        <title>The Genome of the Zebra Mussel, Dreissena polymorpha: A Resource for Invasive Species Research.</title>
        <authorList>
            <person name="McCartney M.A."/>
            <person name="Auch B."/>
            <person name="Kono T."/>
            <person name="Mallez S."/>
            <person name="Zhang Y."/>
            <person name="Obille A."/>
            <person name="Becker A."/>
            <person name="Abrahante J.E."/>
            <person name="Garbe J."/>
            <person name="Badalamenti J.P."/>
            <person name="Herman A."/>
            <person name="Mangelson H."/>
            <person name="Liachko I."/>
            <person name="Sullivan S."/>
            <person name="Sone E.D."/>
            <person name="Koren S."/>
            <person name="Silverstein K.A.T."/>
            <person name="Beckman K.B."/>
            <person name="Gohl D.M."/>
        </authorList>
    </citation>
    <scope>NUCLEOTIDE SEQUENCE</scope>
    <source>
        <strain evidence="4">Duluth1</strain>
        <tissue evidence="4">Whole animal</tissue>
    </source>
</reference>
<evidence type="ECO:0000313" key="5">
    <source>
        <dbReference type="Proteomes" id="UP000828390"/>
    </source>
</evidence>
<feature type="domain" description="PLAT" evidence="2">
    <location>
        <begin position="1"/>
        <end position="117"/>
    </location>
</feature>
<dbReference type="InterPro" id="IPR052970">
    <property type="entry name" value="Inner_ear_hair_cell_LOXHD"/>
</dbReference>
<dbReference type="InterPro" id="IPR001024">
    <property type="entry name" value="PLAT/LH2_dom"/>
</dbReference>